<evidence type="ECO:0000259" key="7">
    <source>
        <dbReference type="PROSITE" id="PS50944"/>
    </source>
</evidence>
<gene>
    <name evidence="8" type="ORF">ACFS5M_01965</name>
</gene>
<dbReference type="InterPro" id="IPR038157">
    <property type="entry name" value="FeoA_core_dom"/>
</dbReference>
<evidence type="ECO:0000256" key="4">
    <source>
        <dbReference type="ARBA" id="ARBA00023125"/>
    </source>
</evidence>
<dbReference type="Pfam" id="PF04023">
    <property type="entry name" value="FeoA"/>
    <property type="match status" value="1"/>
</dbReference>
<comment type="caution">
    <text evidence="8">The sequence shown here is derived from an EMBL/GenBank/DDBJ whole genome shotgun (WGS) entry which is preliminary data.</text>
</comment>
<keyword evidence="9" id="KW-1185">Reference proteome</keyword>
<evidence type="ECO:0000256" key="1">
    <source>
        <dbReference type="ARBA" id="ARBA00007871"/>
    </source>
</evidence>
<comment type="similarity">
    <text evidence="1">Belongs to the DtxR/MntR family.</text>
</comment>
<dbReference type="Pfam" id="PF02742">
    <property type="entry name" value="Fe_dep_repr_C"/>
    <property type="match status" value="1"/>
</dbReference>
<dbReference type="InterPro" id="IPR007167">
    <property type="entry name" value="Fe-transptr_FeoA-like"/>
</dbReference>
<feature type="domain" description="HTH dtxR-type" evidence="7">
    <location>
        <begin position="1"/>
        <end position="63"/>
    </location>
</feature>
<dbReference type="InterPro" id="IPR001367">
    <property type="entry name" value="Fe_dep_repressor"/>
</dbReference>
<name>A0ABW5WMQ3_9FLAO</name>
<dbReference type="InterPro" id="IPR036390">
    <property type="entry name" value="WH_DNA-bd_sf"/>
</dbReference>
<dbReference type="Gene3D" id="1.10.10.10">
    <property type="entry name" value="Winged helix-like DNA-binding domain superfamily/Winged helix DNA-binding domain"/>
    <property type="match status" value="1"/>
</dbReference>
<dbReference type="InterPro" id="IPR036388">
    <property type="entry name" value="WH-like_DNA-bd_sf"/>
</dbReference>
<dbReference type="InterPro" id="IPR022689">
    <property type="entry name" value="Iron_dep_repressor"/>
</dbReference>
<dbReference type="SUPFAM" id="SSF46785">
    <property type="entry name" value="Winged helix' DNA-binding domain"/>
    <property type="match status" value="1"/>
</dbReference>
<dbReference type="PROSITE" id="PS50944">
    <property type="entry name" value="HTH_DTXR"/>
    <property type="match status" value="1"/>
</dbReference>
<reference evidence="9" key="1">
    <citation type="journal article" date="2019" name="Int. J. Syst. Evol. Microbiol.">
        <title>The Global Catalogue of Microorganisms (GCM) 10K type strain sequencing project: providing services to taxonomists for standard genome sequencing and annotation.</title>
        <authorList>
            <consortium name="The Broad Institute Genomics Platform"/>
            <consortium name="The Broad Institute Genome Sequencing Center for Infectious Disease"/>
            <person name="Wu L."/>
            <person name="Ma J."/>
        </authorList>
    </citation>
    <scope>NUCLEOTIDE SEQUENCE [LARGE SCALE GENOMIC DNA]</scope>
    <source>
        <strain evidence="9">KCTC 32141</strain>
    </source>
</reference>
<evidence type="ECO:0000313" key="8">
    <source>
        <dbReference type="EMBL" id="MFD2822415.1"/>
    </source>
</evidence>
<dbReference type="SMART" id="SM00529">
    <property type="entry name" value="HTH_DTXR"/>
    <property type="match status" value="1"/>
</dbReference>
<evidence type="ECO:0000256" key="2">
    <source>
        <dbReference type="ARBA" id="ARBA00022386"/>
    </source>
</evidence>
<protein>
    <recommendedName>
        <fullName evidence="2">Transcriptional regulator MntR</fullName>
    </recommendedName>
</protein>
<dbReference type="EMBL" id="JBHUOV010000001">
    <property type="protein sequence ID" value="MFD2822415.1"/>
    <property type="molecule type" value="Genomic_DNA"/>
</dbReference>
<evidence type="ECO:0000256" key="6">
    <source>
        <dbReference type="ARBA" id="ARBA00025185"/>
    </source>
</evidence>
<dbReference type="Gene3D" id="2.30.30.90">
    <property type="match status" value="1"/>
</dbReference>
<dbReference type="Proteomes" id="UP001597533">
    <property type="component" value="Unassembled WGS sequence"/>
</dbReference>
<evidence type="ECO:0000313" key="9">
    <source>
        <dbReference type="Proteomes" id="UP001597533"/>
    </source>
</evidence>
<keyword evidence="4" id="KW-0238">DNA-binding</keyword>
<evidence type="ECO:0000256" key="3">
    <source>
        <dbReference type="ARBA" id="ARBA00023015"/>
    </source>
</evidence>
<dbReference type="SUPFAM" id="SSF47979">
    <property type="entry name" value="Iron-dependent repressor protein, dimerization domain"/>
    <property type="match status" value="1"/>
</dbReference>
<dbReference type="RefSeq" id="WP_183485035.1">
    <property type="nucleotide sequence ID" value="NZ_JBHUOV010000001.1"/>
</dbReference>
<dbReference type="InterPro" id="IPR022687">
    <property type="entry name" value="HTH_DTXR"/>
</dbReference>
<accession>A0ABW5WMQ3</accession>
<dbReference type="InterPro" id="IPR036421">
    <property type="entry name" value="Fe_dep_repressor_sf"/>
</dbReference>
<dbReference type="PANTHER" id="PTHR33238:SF7">
    <property type="entry name" value="IRON-DEPENDENT TRANSCRIPTIONAL REGULATOR"/>
    <property type="match status" value="1"/>
</dbReference>
<comment type="function">
    <text evidence="6">In the presence of manganese, represses expression of mntH and mntS. Up-regulates expression of mntP.</text>
</comment>
<proteinExistence type="inferred from homology"/>
<organism evidence="8 9">
    <name type="scientific">Lacinutrix iliipiscaria</name>
    <dbReference type="NCBI Taxonomy" id="1230532"/>
    <lineage>
        <taxon>Bacteria</taxon>
        <taxon>Pseudomonadati</taxon>
        <taxon>Bacteroidota</taxon>
        <taxon>Flavobacteriia</taxon>
        <taxon>Flavobacteriales</taxon>
        <taxon>Flavobacteriaceae</taxon>
        <taxon>Lacinutrix</taxon>
    </lineage>
</organism>
<keyword evidence="5" id="KW-0804">Transcription</keyword>
<sequence length="233" mass="26671">MSVSIDNFIKAIYKNGVDEKNDTKPGSIAKKLNISNAAATDMAKKLATRDVLHYEKYQPLQLTEKGTKLALNIIRKHRLWETLLYKLFDMSLFEIHQEAEVLEHQTSDDLAKRINAYLGNPKFDPHGDPIPDEKGEIHTSNHALTLSDSIEGKTYTIARLMSDDKEFFDFCALYGLKLGSKIMVTNQFQFNKMTQVSINNNTLLLNESFTNIIYVNEINQKQEDISNSNYKLF</sequence>
<evidence type="ECO:0000256" key="5">
    <source>
        <dbReference type="ARBA" id="ARBA00023163"/>
    </source>
</evidence>
<keyword evidence="3" id="KW-0805">Transcription regulation</keyword>
<dbReference type="Pfam" id="PF01325">
    <property type="entry name" value="Fe_dep_repress"/>
    <property type="match status" value="1"/>
</dbReference>
<dbReference type="InterPro" id="IPR050536">
    <property type="entry name" value="DtxR_MntR_Metal-Reg"/>
</dbReference>
<dbReference type="PANTHER" id="PTHR33238">
    <property type="entry name" value="IRON (METAL) DEPENDENT REPRESSOR, DTXR FAMILY"/>
    <property type="match status" value="1"/>
</dbReference>